<evidence type="ECO:0000313" key="1">
    <source>
        <dbReference type="EMBL" id="ANH79940.1"/>
    </source>
</evidence>
<dbReference type="KEGG" id="nia:A8C56_02170"/>
<name>A0A1A9HZP2_9BACT</name>
<dbReference type="Proteomes" id="UP000077667">
    <property type="component" value="Chromosome"/>
</dbReference>
<dbReference type="STRING" id="1176587.A8C56_02170"/>
<reference evidence="1 2" key="1">
    <citation type="submission" date="2016-05" db="EMBL/GenBank/DDBJ databases">
        <title>Niabella ginsenosidivorans BS26 whole genome sequencing.</title>
        <authorList>
            <person name="Im W.T."/>
            <person name="Siddiqi M.Z."/>
        </authorList>
    </citation>
    <scope>NUCLEOTIDE SEQUENCE [LARGE SCALE GENOMIC DNA]</scope>
    <source>
        <strain evidence="1 2">BS26</strain>
    </source>
</reference>
<evidence type="ECO:0000313" key="2">
    <source>
        <dbReference type="Proteomes" id="UP000077667"/>
    </source>
</evidence>
<keyword evidence="2" id="KW-1185">Reference proteome</keyword>
<protein>
    <submittedName>
        <fullName evidence="1">Uncharacterized protein</fullName>
    </submittedName>
</protein>
<dbReference type="EMBL" id="CP015772">
    <property type="protein sequence ID" value="ANH79940.1"/>
    <property type="molecule type" value="Genomic_DNA"/>
</dbReference>
<gene>
    <name evidence="1" type="ORF">A8C56_02170</name>
</gene>
<dbReference type="AlphaFoldDB" id="A0A1A9HZP2"/>
<organism evidence="1 2">
    <name type="scientific">Niabella ginsenosidivorans</name>
    <dbReference type="NCBI Taxonomy" id="1176587"/>
    <lineage>
        <taxon>Bacteria</taxon>
        <taxon>Pseudomonadati</taxon>
        <taxon>Bacteroidota</taxon>
        <taxon>Chitinophagia</taxon>
        <taxon>Chitinophagales</taxon>
        <taxon>Chitinophagaceae</taxon>
        <taxon>Niabella</taxon>
    </lineage>
</organism>
<sequence length="60" mass="6877">MVWAGLFGAVALWYQFKKAVLYRAPIELTNLICLSRFVCRQAILADDENFIKIKTKGDVK</sequence>
<proteinExistence type="predicted"/>
<accession>A0A1A9HZP2</accession>